<dbReference type="PANTHER" id="PTHR24567:SF68">
    <property type="entry name" value="DNA-BINDING TRANSCRIPTIONAL DUAL REGULATOR CRP"/>
    <property type="match status" value="1"/>
</dbReference>
<dbReference type="CDD" id="cd00038">
    <property type="entry name" value="CAP_ED"/>
    <property type="match status" value="1"/>
</dbReference>
<protein>
    <submittedName>
        <fullName evidence="3">Cyclic nucleotide-binding protein</fullName>
    </submittedName>
</protein>
<dbReference type="InterPro" id="IPR050397">
    <property type="entry name" value="Env_Response_Regulators"/>
</dbReference>
<keyword evidence="1" id="KW-1133">Transmembrane helix</keyword>
<feature type="transmembrane region" description="Helical" evidence="1">
    <location>
        <begin position="26"/>
        <end position="45"/>
    </location>
</feature>
<name>A0A4Q7W2P0_9BURK</name>
<dbReference type="RefSeq" id="WP_130430681.1">
    <property type="nucleotide sequence ID" value="NZ_SHKP01000004.1"/>
</dbReference>
<evidence type="ECO:0000313" key="4">
    <source>
        <dbReference type="Proteomes" id="UP000293671"/>
    </source>
</evidence>
<accession>A0A4Q7W2P0</accession>
<dbReference type="Gene3D" id="2.60.120.10">
    <property type="entry name" value="Jelly Rolls"/>
    <property type="match status" value="1"/>
</dbReference>
<dbReference type="GO" id="GO:0003700">
    <property type="term" value="F:DNA-binding transcription factor activity"/>
    <property type="evidence" value="ECO:0007669"/>
    <property type="project" value="TreeGrafter"/>
</dbReference>
<comment type="caution">
    <text evidence="3">The sequence shown here is derived from an EMBL/GenBank/DDBJ whole genome shotgun (WGS) entry which is preliminary data.</text>
</comment>
<proteinExistence type="predicted"/>
<organism evidence="3 4">
    <name type="scientific">Rivibacter subsaxonicus</name>
    <dbReference type="NCBI Taxonomy" id="457575"/>
    <lineage>
        <taxon>Bacteria</taxon>
        <taxon>Pseudomonadati</taxon>
        <taxon>Pseudomonadota</taxon>
        <taxon>Betaproteobacteria</taxon>
        <taxon>Burkholderiales</taxon>
        <taxon>Rivibacter</taxon>
    </lineage>
</organism>
<evidence type="ECO:0000313" key="3">
    <source>
        <dbReference type="EMBL" id="RZU02969.1"/>
    </source>
</evidence>
<dbReference type="InterPro" id="IPR018490">
    <property type="entry name" value="cNMP-bd_dom_sf"/>
</dbReference>
<dbReference type="OrthoDB" id="8848858at2"/>
<dbReference type="AlphaFoldDB" id="A0A4Q7W2P0"/>
<reference evidence="3 4" key="1">
    <citation type="submission" date="2019-02" db="EMBL/GenBank/DDBJ databases">
        <title>Genomic Encyclopedia of Type Strains, Phase IV (KMG-IV): sequencing the most valuable type-strain genomes for metagenomic binning, comparative biology and taxonomic classification.</title>
        <authorList>
            <person name="Goeker M."/>
        </authorList>
    </citation>
    <scope>NUCLEOTIDE SEQUENCE [LARGE SCALE GENOMIC DNA]</scope>
    <source>
        <strain evidence="3 4">DSM 19570</strain>
    </source>
</reference>
<keyword evidence="1" id="KW-0812">Transmembrane</keyword>
<gene>
    <name evidence="3" type="ORF">EV670_1000</name>
</gene>
<dbReference type="Pfam" id="PF00027">
    <property type="entry name" value="cNMP_binding"/>
    <property type="match status" value="1"/>
</dbReference>
<dbReference type="Proteomes" id="UP000293671">
    <property type="component" value="Unassembled WGS sequence"/>
</dbReference>
<feature type="transmembrane region" description="Helical" evidence="1">
    <location>
        <begin position="75"/>
        <end position="91"/>
    </location>
</feature>
<dbReference type="SMART" id="SM00100">
    <property type="entry name" value="cNMP"/>
    <property type="match status" value="1"/>
</dbReference>
<feature type="domain" description="Cyclic nucleotide-binding" evidence="2">
    <location>
        <begin position="118"/>
        <end position="197"/>
    </location>
</feature>
<evidence type="ECO:0000256" key="1">
    <source>
        <dbReference type="SAM" id="Phobius"/>
    </source>
</evidence>
<dbReference type="GO" id="GO:0005829">
    <property type="term" value="C:cytosol"/>
    <property type="evidence" value="ECO:0007669"/>
    <property type="project" value="TreeGrafter"/>
</dbReference>
<dbReference type="SUPFAM" id="SSF51206">
    <property type="entry name" value="cAMP-binding domain-like"/>
    <property type="match status" value="1"/>
</dbReference>
<sequence>MEPDLISTEFAAWWAALLTTVSAPRGALAVGAEVLAFVLALLGAYARTMVPLRWLAAAAGVASLVYAVLYPAPVTLITAGILLPINVYRVIEITRLTRHVRRACVDADMAGLWLKPYMHALHLQPGQVLFKKGDEADRLYMLVEGEAQLVEIAQAIEPGRIFGEIALFSPEKTRTQSVRALSACTLLEIEASTVKELYYQNPAFGFHMIELLVGRLTTDVHRFERQLAAGQAQPSA</sequence>
<dbReference type="InterPro" id="IPR000595">
    <property type="entry name" value="cNMP-bd_dom"/>
</dbReference>
<dbReference type="PROSITE" id="PS50042">
    <property type="entry name" value="CNMP_BINDING_3"/>
    <property type="match status" value="1"/>
</dbReference>
<dbReference type="PANTHER" id="PTHR24567">
    <property type="entry name" value="CRP FAMILY TRANSCRIPTIONAL REGULATORY PROTEIN"/>
    <property type="match status" value="1"/>
</dbReference>
<dbReference type="EMBL" id="SHKP01000004">
    <property type="protein sequence ID" value="RZU02969.1"/>
    <property type="molecule type" value="Genomic_DNA"/>
</dbReference>
<evidence type="ECO:0000259" key="2">
    <source>
        <dbReference type="PROSITE" id="PS50042"/>
    </source>
</evidence>
<dbReference type="InterPro" id="IPR014710">
    <property type="entry name" value="RmlC-like_jellyroll"/>
</dbReference>
<keyword evidence="4" id="KW-1185">Reference proteome</keyword>
<keyword evidence="1" id="KW-0472">Membrane</keyword>